<sequence>MSIKQQLSAYCEEVHIYLDLAYRHQMMCQPTASLSSCEAEYIGKAQATKEAVRLRRSLVELEAVDESSLSSPMNDIEDLKPPQLCFAGKEQELVVEKEEREALHEALTDVQTVIRRTRLIKPKAVTSLTNAEKAQYGAYMVQLAKWNSPLLHSASNKDATIGFILEIVCSQTPFDYFRACTKIGEHHRNNKMATCRDVGRFLEKLVAQEPDKQHLEVSAEVLKQRIGAE</sequence>
<proteinExistence type="predicted"/>
<gene>
    <name evidence="1" type="ORF">K470DRAFT_269373</name>
</gene>
<evidence type="ECO:0000313" key="2">
    <source>
        <dbReference type="Proteomes" id="UP000799421"/>
    </source>
</evidence>
<protein>
    <submittedName>
        <fullName evidence="1">Uncharacterized protein</fullName>
    </submittedName>
</protein>
<reference evidence="1" key="1">
    <citation type="journal article" date="2020" name="Stud. Mycol.">
        <title>101 Dothideomycetes genomes: a test case for predicting lifestyles and emergence of pathogens.</title>
        <authorList>
            <person name="Haridas S."/>
            <person name="Albert R."/>
            <person name="Binder M."/>
            <person name="Bloem J."/>
            <person name="Labutti K."/>
            <person name="Salamov A."/>
            <person name="Andreopoulos B."/>
            <person name="Baker S."/>
            <person name="Barry K."/>
            <person name="Bills G."/>
            <person name="Bluhm B."/>
            <person name="Cannon C."/>
            <person name="Castanera R."/>
            <person name="Culley D."/>
            <person name="Daum C."/>
            <person name="Ezra D."/>
            <person name="Gonzalez J."/>
            <person name="Henrissat B."/>
            <person name="Kuo A."/>
            <person name="Liang C."/>
            <person name="Lipzen A."/>
            <person name="Lutzoni F."/>
            <person name="Magnuson J."/>
            <person name="Mondo S."/>
            <person name="Nolan M."/>
            <person name="Ohm R."/>
            <person name="Pangilinan J."/>
            <person name="Park H.-J."/>
            <person name="Ramirez L."/>
            <person name="Alfaro M."/>
            <person name="Sun H."/>
            <person name="Tritt A."/>
            <person name="Yoshinaga Y."/>
            <person name="Zwiers L.-H."/>
            <person name="Turgeon B."/>
            <person name="Goodwin S."/>
            <person name="Spatafora J."/>
            <person name="Crous P."/>
            <person name="Grigoriev I."/>
        </authorList>
    </citation>
    <scope>NUCLEOTIDE SEQUENCE</scope>
    <source>
        <strain evidence="1">CBS 480.64</strain>
    </source>
</reference>
<accession>A0A6A7C4D1</accession>
<dbReference type="OrthoDB" id="5022336at2759"/>
<dbReference type="AlphaFoldDB" id="A0A6A7C4D1"/>
<organism evidence="1 2">
    <name type="scientific">Piedraia hortae CBS 480.64</name>
    <dbReference type="NCBI Taxonomy" id="1314780"/>
    <lineage>
        <taxon>Eukaryota</taxon>
        <taxon>Fungi</taxon>
        <taxon>Dikarya</taxon>
        <taxon>Ascomycota</taxon>
        <taxon>Pezizomycotina</taxon>
        <taxon>Dothideomycetes</taxon>
        <taxon>Dothideomycetidae</taxon>
        <taxon>Capnodiales</taxon>
        <taxon>Piedraiaceae</taxon>
        <taxon>Piedraia</taxon>
    </lineage>
</organism>
<name>A0A6A7C4D1_9PEZI</name>
<dbReference type="EMBL" id="MU005968">
    <property type="protein sequence ID" value="KAF2862117.1"/>
    <property type="molecule type" value="Genomic_DNA"/>
</dbReference>
<dbReference type="Proteomes" id="UP000799421">
    <property type="component" value="Unassembled WGS sequence"/>
</dbReference>
<evidence type="ECO:0000313" key="1">
    <source>
        <dbReference type="EMBL" id="KAF2862117.1"/>
    </source>
</evidence>
<keyword evidence="2" id="KW-1185">Reference proteome</keyword>